<dbReference type="AlphaFoldDB" id="Q5B030"/>
<dbReference type="OMA" id="WKQTARE"/>
<keyword evidence="1" id="KW-0175">Coiled coil</keyword>
<feature type="compositionally biased region" description="Polar residues" evidence="2">
    <location>
        <begin position="38"/>
        <end position="59"/>
    </location>
</feature>
<reference evidence="4" key="1">
    <citation type="journal article" date="2005" name="Nature">
        <title>Sequencing of Aspergillus nidulans and comparative analysis with A. fumigatus and A. oryzae.</title>
        <authorList>
            <person name="Galagan J.E."/>
            <person name="Calvo S.E."/>
            <person name="Cuomo C."/>
            <person name="Ma L.J."/>
            <person name="Wortman J.R."/>
            <person name="Batzoglou S."/>
            <person name="Lee S.I."/>
            <person name="Basturkmen M."/>
            <person name="Spevak C.C."/>
            <person name="Clutterbuck J."/>
            <person name="Kapitonov V."/>
            <person name="Jurka J."/>
            <person name="Scazzocchio C."/>
            <person name="Farman M."/>
            <person name="Butler J."/>
            <person name="Purcell S."/>
            <person name="Harris S."/>
            <person name="Braus G.H."/>
            <person name="Draht O."/>
            <person name="Busch S."/>
            <person name="D'Enfert C."/>
            <person name="Bouchier C."/>
            <person name="Goldman G.H."/>
            <person name="Bell-Pedersen D."/>
            <person name="Griffiths-Jones S."/>
            <person name="Doonan J.H."/>
            <person name="Yu J."/>
            <person name="Vienken K."/>
            <person name="Pain A."/>
            <person name="Freitag M."/>
            <person name="Selker E.U."/>
            <person name="Archer D.B."/>
            <person name="Penalva M.A."/>
            <person name="Oakley B.R."/>
            <person name="Momany M."/>
            <person name="Tanaka T."/>
            <person name="Kumagai T."/>
            <person name="Asai K."/>
            <person name="Machida M."/>
            <person name="Nierman W.C."/>
            <person name="Denning D.W."/>
            <person name="Caddick M."/>
            <person name="Hynes M."/>
            <person name="Paoletti M."/>
            <person name="Fischer R."/>
            <person name="Miller B."/>
            <person name="Dyer P."/>
            <person name="Sachs M.S."/>
            <person name="Osmani S.A."/>
            <person name="Birren B.W."/>
        </authorList>
    </citation>
    <scope>NUCLEOTIDE SEQUENCE [LARGE SCALE GENOMIC DNA]</scope>
    <source>
        <strain evidence="4">FGSC A4 / ATCC 38163 / CBS 112.46 / NRRL 194 / M139</strain>
    </source>
</reference>
<organism evidence="3 4">
    <name type="scientific">Emericella nidulans (strain FGSC A4 / ATCC 38163 / CBS 112.46 / NRRL 194 / M139)</name>
    <name type="common">Aspergillus nidulans</name>
    <dbReference type="NCBI Taxonomy" id="227321"/>
    <lineage>
        <taxon>Eukaryota</taxon>
        <taxon>Fungi</taxon>
        <taxon>Dikarya</taxon>
        <taxon>Ascomycota</taxon>
        <taxon>Pezizomycotina</taxon>
        <taxon>Eurotiomycetes</taxon>
        <taxon>Eurotiomycetidae</taxon>
        <taxon>Eurotiales</taxon>
        <taxon>Aspergillaceae</taxon>
        <taxon>Aspergillus</taxon>
        <taxon>Aspergillus subgen. Nidulantes</taxon>
    </lineage>
</organism>
<dbReference type="Proteomes" id="UP000000560">
    <property type="component" value="Chromosome I"/>
</dbReference>
<feature type="compositionally biased region" description="Low complexity" evidence="2">
    <location>
        <begin position="66"/>
        <end position="77"/>
    </location>
</feature>
<proteinExistence type="predicted"/>
<protein>
    <submittedName>
        <fullName evidence="3">Uncharacterized protein</fullName>
    </submittedName>
</protein>
<evidence type="ECO:0000313" key="3">
    <source>
        <dbReference type="EMBL" id="CBF70185.1"/>
    </source>
</evidence>
<name>Q5B030_EMENI</name>
<reference evidence="4" key="2">
    <citation type="journal article" date="2009" name="Fungal Genet. Biol.">
        <title>The 2008 update of the Aspergillus nidulans genome annotation: a community effort.</title>
        <authorList>
            <person name="Wortman J.R."/>
            <person name="Gilsenan J.M."/>
            <person name="Joardar V."/>
            <person name="Deegan J."/>
            <person name="Clutterbuck J."/>
            <person name="Andersen M.R."/>
            <person name="Archer D."/>
            <person name="Bencina M."/>
            <person name="Braus G."/>
            <person name="Coutinho P."/>
            <person name="von Dohren H."/>
            <person name="Doonan J."/>
            <person name="Driessen A.J."/>
            <person name="Durek P."/>
            <person name="Espeso E."/>
            <person name="Fekete E."/>
            <person name="Flipphi M."/>
            <person name="Estrada C.G."/>
            <person name="Geysens S."/>
            <person name="Goldman G."/>
            <person name="de Groot P.W."/>
            <person name="Hansen K."/>
            <person name="Harris S.D."/>
            <person name="Heinekamp T."/>
            <person name="Helmstaedt K."/>
            <person name="Henrissat B."/>
            <person name="Hofmann G."/>
            <person name="Homan T."/>
            <person name="Horio T."/>
            <person name="Horiuchi H."/>
            <person name="James S."/>
            <person name="Jones M."/>
            <person name="Karaffa L."/>
            <person name="Karanyi Z."/>
            <person name="Kato M."/>
            <person name="Keller N."/>
            <person name="Kelly D.E."/>
            <person name="Kiel J.A."/>
            <person name="Kim J.M."/>
            <person name="van der Klei I.J."/>
            <person name="Klis F.M."/>
            <person name="Kovalchuk A."/>
            <person name="Krasevec N."/>
            <person name="Kubicek C.P."/>
            <person name="Liu B."/>
            <person name="Maccabe A."/>
            <person name="Meyer V."/>
            <person name="Mirabito P."/>
            <person name="Miskei M."/>
            <person name="Mos M."/>
            <person name="Mullins J."/>
            <person name="Nelson D.R."/>
            <person name="Nielsen J."/>
            <person name="Oakley B.R."/>
            <person name="Osmani S.A."/>
            <person name="Pakula T."/>
            <person name="Paszewski A."/>
            <person name="Paulsen I."/>
            <person name="Pilsyk S."/>
            <person name="Pocsi I."/>
            <person name="Punt P.J."/>
            <person name="Ram A.F."/>
            <person name="Ren Q."/>
            <person name="Robellet X."/>
            <person name="Robson G."/>
            <person name="Seiboth B."/>
            <person name="van Solingen P."/>
            <person name="Specht T."/>
            <person name="Sun J."/>
            <person name="Taheri-Talesh N."/>
            <person name="Takeshita N."/>
            <person name="Ussery D."/>
            <person name="vanKuyk P.A."/>
            <person name="Visser H."/>
            <person name="van de Vondervoort P.J."/>
            <person name="de Vries R.P."/>
            <person name="Walton J."/>
            <person name="Xiang X."/>
            <person name="Xiong Y."/>
            <person name="Zeng A.P."/>
            <person name="Brandt B.W."/>
            <person name="Cornell M.J."/>
            <person name="van den Hondel C.A."/>
            <person name="Visser J."/>
            <person name="Oliver S.G."/>
            <person name="Turner G."/>
        </authorList>
    </citation>
    <scope>GENOME REANNOTATION</scope>
    <source>
        <strain evidence="4">FGSC A4 / ATCC 38163 / CBS 112.46 / NRRL 194 / M139</strain>
    </source>
</reference>
<sequence>MPPGTQPSIKRAGSPVKQPSLPPRPMDQNTDPIKIDSVPSQDVRTASLPSYRATNTQPKITIKCGPNQQQAPQQNSAVTRPATEPIKGKQPANTADELQRLQLEHAESRKRIQDLERQLEEQCALTKTILNERDKVAAQAEENWKLWKQTARELRKAKQAPSHYQFTDSQLTGLIQQLRYSIRDFAVQYFTGIPRSHVSRDRLDVWESCVVSTTPGTTAYQEYIRSPSRCASIIQAIVWKLLDRRVFGSFVWAGKAGESLCDLRFYLKYASRHDPVPDPDLERKFQIWSSEASALILQMCDFTEGSQEYKRMQSTRKEIREEFWSIAGQYLSIRSSAPGQDFRRILENAIALDREIHRQAARVTWEFPPVDAHVRFNPEFMEAEKGQQRPRVDQQVLLVVAPGLTKRGKSDGQDFAGEEQLLVPMEVSCLLPGDIPGAGGLSSLVYSWLR</sequence>
<dbReference type="RefSeq" id="XP_663704.1">
    <property type="nucleotide sequence ID" value="XM_658612.1"/>
</dbReference>
<dbReference type="STRING" id="227321.Q5B030"/>
<dbReference type="OrthoDB" id="5213630at2759"/>
<dbReference type="InParanoid" id="Q5B030"/>
<accession>C8V2K6</accession>
<gene>
    <name evidence="3" type="ORF">ANIA_06100</name>
</gene>
<evidence type="ECO:0000256" key="1">
    <source>
        <dbReference type="SAM" id="Coils"/>
    </source>
</evidence>
<feature type="region of interest" description="Disordered" evidence="2">
    <location>
        <begin position="1"/>
        <end position="94"/>
    </location>
</feature>
<keyword evidence="4" id="KW-1185">Reference proteome</keyword>
<dbReference type="eggNOG" id="ENOG502SPSM">
    <property type="taxonomic scope" value="Eukaryota"/>
</dbReference>
<feature type="coiled-coil region" evidence="1">
    <location>
        <begin position="98"/>
        <end position="125"/>
    </location>
</feature>
<dbReference type="EMBL" id="BN001301">
    <property type="protein sequence ID" value="CBF70185.1"/>
    <property type="molecule type" value="Genomic_DNA"/>
</dbReference>
<dbReference type="HOGENOM" id="CLU_608350_0_0_1"/>
<dbReference type="GeneID" id="2870919"/>
<evidence type="ECO:0000313" key="4">
    <source>
        <dbReference type="Proteomes" id="UP000000560"/>
    </source>
</evidence>
<accession>Q5B030</accession>
<evidence type="ECO:0000256" key="2">
    <source>
        <dbReference type="SAM" id="MobiDB-lite"/>
    </source>
</evidence>
<dbReference type="KEGG" id="ani:ANIA_06100"/>